<evidence type="ECO:0000313" key="1">
    <source>
        <dbReference type="EMBL" id="GMQ35466.1"/>
    </source>
</evidence>
<protein>
    <submittedName>
        <fullName evidence="1">Uncharacterized protein</fullName>
    </submittedName>
</protein>
<comment type="caution">
    <text evidence="1">The sequence shown here is derived from an EMBL/GenBank/DDBJ whole genome shotgun (WGS) entry which is preliminary data.</text>
</comment>
<evidence type="ECO:0000313" key="2">
    <source>
        <dbReference type="Proteomes" id="UP001307705"/>
    </source>
</evidence>
<name>A0ABQ6Q5T2_9BACT</name>
<organism evidence="1 2">
    <name type="scientific">Algoriphagus taiwanensis</name>
    <dbReference type="NCBI Taxonomy" id="1445656"/>
    <lineage>
        <taxon>Bacteria</taxon>
        <taxon>Pseudomonadati</taxon>
        <taxon>Bacteroidota</taxon>
        <taxon>Cytophagia</taxon>
        <taxon>Cytophagales</taxon>
        <taxon>Cyclobacteriaceae</taxon>
        <taxon>Algoriphagus</taxon>
    </lineage>
</organism>
<gene>
    <name evidence="1" type="ORF">Ataiwa_37390</name>
</gene>
<dbReference type="EMBL" id="BTPE01000019">
    <property type="protein sequence ID" value="GMQ35466.1"/>
    <property type="molecule type" value="Genomic_DNA"/>
</dbReference>
<keyword evidence="2" id="KW-1185">Reference proteome</keyword>
<reference evidence="1 2" key="1">
    <citation type="submission" date="2023-08" db="EMBL/GenBank/DDBJ databases">
        <title>Draft genome sequence of Algoriphagus taiwanensis.</title>
        <authorList>
            <person name="Takatani N."/>
            <person name="Hosokawa M."/>
            <person name="Sawabe T."/>
        </authorList>
    </citation>
    <scope>NUCLEOTIDE SEQUENCE [LARGE SCALE GENOMIC DNA]</scope>
    <source>
        <strain evidence="1 2">JCM 19755</strain>
    </source>
</reference>
<accession>A0ABQ6Q5T2</accession>
<dbReference type="Proteomes" id="UP001307705">
    <property type="component" value="Unassembled WGS sequence"/>
</dbReference>
<proteinExistence type="predicted"/>
<sequence length="140" mass="16017">MIEGFVDESSFLGNIHWEEIRDRVVNTGTERKSASDSWYFFPKDESSWIFIPKEVVKTLVLSSPKIFSRMKSIDFEGDKSMSFDVLYSEIKLGTEKHRSQNVASNQSIPASLGQGTNENVRSNFIHSFPIFQKKLFIPSS</sequence>